<dbReference type="EMBL" id="JANIDW010000002">
    <property type="protein sequence ID" value="MCX5614746.1"/>
    <property type="molecule type" value="Genomic_DNA"/>
</dbReference>
<keyword evidence="3" id="KW-1185">Reference proteome</keyword>
<protein>
    <submittedName>
        <fullName evidence="2">VTT domain-containing protein</fullName>
    </submittedName>
</protein>
<keyword evidence="1" id="KW-0472">Membrane</keyword>
<dbReference type="Proteomes" id="UP001165648">
    <property type="component" value="Unassembled WGS sequence"/>
</dbReference>
<keyword evidence="1" id="KW-1133">Transmembrane helix</keyword>
<feature type="transmembrane region" description="Helical" evidence="1">
    <location>
        <begin position="41"/>
        <end position="66"/>
    </location>
</feature>
<feature type="transmembrane region" description="Helical" evidence="1">
    <location>
        <begin position="116"/>
        <end position="137"/>
    </location>
</feature>
<feature type="transmembrane region" description="Helical" evidence="1">
    <location>
        <begin position="149"/>
        <end position="167"/>
    </location>
</feature>
<organism evidence="2 3">
    <name type="scientific">Bombella saccharophila</name>
    <dbReference type="NCBI Taxonomy" id="2967338"/>
    <lineage>
        <taxon>Bacteria</taxon>
        <taxon>Pseudomonadati</taxon>
        <taxon>Pseudomonadota</taxon>
        <taxon>Alphaproteobacteria</taxon>
        <taxon>Acetobacterales</taxon>
        <taxon>Acetobacteraceae</taxon>
        <taxon>Bombella</taxon>
    </lineage>
</organism>
<proteinExistence type="predicted"/>
<feature type="transmembrane region" description="Helical" evidence="1">
    <location>
        <begin position="78"/>
        <end position="96"/>
    </location>
</feature>
<feature type="transmembrane region" description="Helical" evidence="1">
    <location>
        <begin position="173"/>
        <end position="197"/>
    </location>
</feature>
<keyword evidence="1" id="KW-0812">Transmembrane</keyword>
<evidence type="ECO:0000256" key="1">
    <source>
        <dbReference type="SAM" id="Phobius"/>
    </source>
</evidence>
<evidence type="ECO:0000313" key="3">
    <source>
        <dbReference type="Proteomes" id="UP001165648"/>
    </source>
</evidence>
<evidence type="ECO:0000313" key="2">
    <source>
        <dbReference type="EMBL" id="MCX5614746.1"/>
    </source>
</evidence>
<accession>A0ABT3W784</accession>
<dbReference type="RefSeq" id="WP_099026427.1">
    <property type="nucleotide sequence ID" value="NZ_JANIDW010000002.1"/>
</dbReference>
<comment type="caution">
    <text evidence="2">The sequence shown here is derived from an EMBL/GenBank/DDBJ whole genome shotgun (WGS) entry which is preliminary data.</text>
</comment>
<sequence>MPVMGFALFLLVGPLLLWHVPFIQRGVCVLQSWAGRPYAVAWLLPATIAYCALGFPRQVLCFVLGASLGVKLGLVEASLAYGGGAFLGYSGGWLWQRWHPVNKAAMPWFIKAGVAAPFRAVLCARLLPVGSALLVSVSSGMMRLAVGRFVLATMLGGVSQNLVFLLAGRGVEIGHGGALIMAIILALSSAGLAGWVLRGFHQDRQKAE</sequence>
<gene>
    <name evidence="2" type="ORF">NQF64_05755</name>
</gene>
<reference evidence="2 3" key="1">
    <citation type="submission" date="2022-07" db="EMBL/GenBank/DDBJ databases">
        <title>Bombella genomes.</title>
        <authorList>
            <person name="Harer L."/>
            <person name="Styblova S."/>
            <person name="Ehrmann M."/>
        </authorList>
    </citation>
    <scope>NUCLEOTIDE SEQUENCE [LARGE SCALE GENOMIC DNA]</scope>
    <source>
        <strain evidence="2 3">TMW 2.2558</strain>
    </source>
</reference>
<name>A0ABT3W784_9PROT</name>